<dbReference type="RefSeq" id="WP_020834460.1">
    <property type="nucleotide sequence ID" value="NC_021846.1"/>
</dbReference>
<accession>S5LXI2</accession>
<dbReference type="EMBL" id="CP005074">
    <property type="protein sequence ID" value="AGR41321.1"/>
    <property type="molecule type" value="Genomic_DNA"/>
</dbReference>
<proteinExistence type="predicted"/>
<evidence type="ECO:0000313" key="2">
    <source>
        <dbReference type="Proteomes" id="UP000014984"/>
    </source>
</evidence>
<sequence>MKELINHKCSLKEYQIINKKKINYEIKFHFYYWEILKFINDIKTNNIDIEINFKDNYKNIIKELILLFSDKLIVYENFLFNFLIKNWNKFKFFETNLFSDYFSEFFEHIFWTKKNLIKKNIKVVNKIVNFFSNDLYFINYIIKNFDIFYNETKKIVIKNIDDNFLNEDISLNFEIFLNLLKIHYKTIKDENYIENKINLLVEKVEMQSSTFKLGF</sequence>
<evidence type="ECO:0000313" key="1">
    <source>
        <dbReference type="EMBL" id="AGR41321.1"/>
    </source>
</evidence>
<dbReference type="PATRIC" id="fig|1276220.3.peg.721"/>
<organism evidence="1 2">
    <name type="scientific">Spiroplasma taiwanense CT-1</name>
    <dbReference type="NCBI Taxonomy" id="1276220"/>
    <lineage>
        <taxon>Bacteria</taxon>
        <taxon>Bacillati</taxon>
        <taxon>Mycoplasmatota</taxon>
        <taxon>Mollicutes</taxon>
        <taxon>Entomoplasmatales</taxon>
        <taxon>Spiroplasmataceae</taxon>
        <taxon>Spiroplasma</taxon>
    </lineage>
</organism>
<reference evidence="1 2" key="1">
    <citation type="journal article" date="2013" name="Genome Biol. Evol.">
        <title>Comparison of metabolic capacities and inference of gene content evolution in mosquito-associated Spiroplasma diminutum and S. taiwanense.</title>
        <authorList>
            <person name="Lo W.S."/>
            <person name="Ku C."/>
            <person name="Chen L.L."/>
            <person name="Chang T.H."/>
            <person name="Kuo C.H."/>
        </authorList>
    </citation>
    <scope>NUCLEOTIDE SEQUENCE [LARGE SCALE GENOMIC DNA]</scope>
    <source>
        <strain evidence="1">CT-1</strain>
    </source>
</reference>
<dbReference type="STRING" id="1276220.STAIW_v1c07070"/>
<name>S5LXI2_9MOLU</name>
<gene>
    <name evidence="1" type="ORF">STAIW_v1c07070</name>
</gene>
<dbReference type="HOGENOM" id="CLU_1282555_0_0_14"/>
<dbReference type="AlphaFoldDB" id="S5LXI2"/>
<dbReference type="KEGG" id="stai:STAIW_v1c07070"/>
<dbReference type="Proteomes" id="UP000014984">
    <property type="component" value="Chromosome"/>
</dbReference>
<keyword evidence="2" id="KW-1185">Reference proteome</keyword>
<protein>
    <submittedName>
        <fullName evidence="1">Uncharacterized protein</fullName>
    </submittedName>
</protein>